<name>A0ABR1T7D1_9PEZI</name>
<evidence type="ECO:0000256" key="1">
    <source>
        <dbReference type="SAM" id="MobiDB-lite"/>
    </source>
</evidence>
<feature type="region of interest" description="Disordered" evidence="1">
    <location>
        <begin position="206"/>
        <end position="265"/>
    </location>
</feature>
<evidence type="ECO:0000313" key="3">
    <source>
        <dbReference type="Proteomes" id="UP001480595"/>
    </source>
</evidence>
<proteinExistence type="predicted"/>
<protein>
    <submittedName>
        <fullName evidence="2">Uncharacterized protein</fullName>
    </submittedName>
</protein>
<accession>A0ABR1T7D1</accession>
<dbReference type="RefSeq" id="XP_066709190.1">
    <property type="nucleotide sequence ID" value="XM_066864229.1"/>
</dbReference>
<organism evidence="2 3">
    <name type="scientific">Apiospora phragmitis</name>
    <dbReference type="NCBI Taxonomy" id="2905665"/>
    <lineage>
        <taxon>Eukaryota</taxon>
        <taxon>Fungi</taxon>
        <taxon>Dikarya</taxon>
        <taxon>Ascomycota</taxon>
        <taxon>Pezizomycotina</taxon>
        <taxon>Sordariomycetes</taxon>
        <taxon>Xylariomycetidae</taxon>
        <taxon>Amphisphaeriales</taxon>
        <taxon>Apiosporaceae</taxon>
        <taxon>Apiospora</taxon>
    </lineage>
</organism>
<dbReference type="SUPFAM" id="SSF63829">
    <property type="entry name" value="Calcium-dependent phosphotriesterase"/>
    <property type="match status" value="1"/>
</dbReference>
<comment type="caution">
    <text evidence="2">The sequence shown here is derived from an EMBL/GenBank/DDBJ whole genome shotgun (WGS) entry which is preliminary data.</text>
</comment>
<dbReference type="GeneID" id="92097292"/>
<reference evidence="2 3" key="1">
    <citation type="submission" date="2023-01" db="EMBL/GenBank/DDBJ databases">
        <title>Analysis of 21 Apiospora genomes using comparative genomics revels a genus with tremendous synthesis potential of carbohydrate active enzymes and secondary metabolites.</title>
        <authorList>
            <person name="Sorensen T."/>
        </authorList>
    </citation>
    <scope>NUCLEOTIDE SEQUENCE [LARGE SCALE GENOMIC DNA]</scope>
    <source>
        <strain evidence="2 3">CBS 135458</strain>
    </source>
</reference>
<dbReference type="EMBL" id="JAQQWL010000013">
    <property type="protein sequence ID" value="KAK8042337.1"/>
    <property type="molecule type" value="Genomic_DNA"/>
</dbReference>
<evidence type="ECO:0000313" key="2">
    <source>
        <dbReference type="EMBL" id="KAK8042337.1"/>
    </source>
</evidence>
<sequence>MFASKVAQLGLVGLAIAQSQLDAIPTGFNASRWAWVSNENSLLAVIPGEFNRSGFDAPRQPKSLTAELPPFQYINEQTNQTSFVAYDPRFFDISGPTRQWSRMGGPGGGENSCHDYQYLLDLKINNLTTVRINPPTWNVRGCVYSKGKLHVVTDGGPHETGYLATIDPSTWERTRILNNHDEQSFISFNDLDMDCEGNYDLTDSLSRAGPARPVGRPTWAPRRPRAASGCRCSRTGGCSPAPSNTSTTASAPAAAAGSSAPGARSWMSWTRSPAGFWARSGWVEGAMSPL</sequence>
<keyword evidence="3" id="KW-1185">Reference proteome</keyword>
<gene>
    <name evidence="2" type="ORF">PG994_012820</name>
</gene>
<dbReference type="Proteomes" id="UP001480595">
    <property type="component" value="Unassembled WGS sequence"/>
</dbReference>
<feature type="compositionally biased region" description="Low complexity" evidence="1">
    <location>
        <begin position="239"/>
        <end position="263"/>
    </location>
</feature>